<accession>A0ACA9NC60</accession>
<gene>
    <name evidence="1" type="ORF">SPELUC_LOCUS8444</name>
</gene>
<feature type="non-terminal residue" evidence="1">
    <location>
        <position position="1"/>
    </location>
</feature>
<comment type="caution">
    <text evidence="1">The sequence shown here is derived from an EMBL/GenBank/DDBJ whole genome shotgun (WGS) entry which is preliminary data.</text>
</comment>
<dbReference type="Proteomes" id="UP000789366">
    <property type="component" value="Unassembled WGS sequence"/>
</dbReference>
<evidence type="ECO:0000313" key="1">
    <source>
        <dbReference type="EMBL" id="CAG8637615.1"/>
    </source>
</evidence>
<organism evidence="1 2">
    <name type="scientific">Cetraspora pellucida</name>
    <dbReference type="NCBI Taxonomy" id="1433469"/>
    <lineage>
        <taxon>Eukaryota</taxon>
        <taxon>Fungi</taxon>
        <taxon>Fungi incertae sedis</taxon>
        <taxon>Mucoromycota</taxon>
        <taxon>Glomeromycotina</taxon>
        <taxon>Glomeromycetes</taxon>
        <taxon>Diversisporales</taxon>
        <taxon>Gigasporaceae</taxon>
        <taxon>Cetraspora</taxon>
    </lineage>
</organism>
<name>A0ACA9NC60_9GLOM</name>
<reference evidence="1" key="1">
    <citation type="submission" date="2021-06" db="EMBL/GenBank/DDBJ databases">
        <authorList>
            <person name="Kallberg Y."/>
            <person name="Tangrot J."/>
            <person name="Rosling A."/>
        </authorList>
    </citation>
    <scope>NUCLEOTIDE SEQUENCE</scope>
    <source>
        <strain evidence="1">28 12/20/2015</strain>
    </source>
</reference>
<dbReference type="EMBL" id="CAJVPW010012657">
    <property type="protein sequence ID" value="CAG8637615.1"/>
    <property type="molecule type" value="Genomic_DNA"/>
</dbReference>
<protein>
    <submittedName>
        <fullName evidence="1">2442_t:CDS:1</fullName>
    </submittedName>
</protein>
<proteinExistence type="predicted"/>
<keyword evidence="2" id="KW-1185">Reference proteome</keyword>
<evidence type="ECO:0000313" key="2">
    <source>
        <dbReference type="Proteomes" id="UP000789366"/>
    </source>
</evidence>
<sequence length="70" mass="8056">IVNENNEFSETIAIINSFLYSNSESSDGSENEDEFLDKKNKSLLETKISTLAHNCVYFHNKIAEQYSDLY</sequence>